<evidence type="ECO:0000256" key="1">
    <source>
        <dbReference type="SAM" id="MobiDB-lite"/>
    </source>
</evidence>
<protein>
    <submittedName>
        <fullName evidence="2">Uncharacterized protein</fullName>
    </submittedName>
</protein>
<evidence type="ECO:0000313" key="3">
    <source>
        <dbReference type="Proteomes" id="UP000011682"/>
    </source>
</evidence>
<dbReference type="AlphaFoldDB" id="S9P731"/>
<name>S9P731_CYSF2</name>
<reference evidence="2" key="1">
    <citation type="submission" date="2013-05" db="EMBL/GenBank/DDBJ databases">
        <title>Genome assembly of Cystobacter fuscus DSM 2262.</title>
        <authorList>
            <person name="Sharma G."/>
            <person name="Khatri I."/>
            <person name="Kaur C."/>
            <person name="Mayilraj S."/>
            <person name="Subramanian S."/>
        </authorList>
    </citation>
    <scope>NUCLEOTIDE SEQUENCE [LARGE SCALE GENOMIC DNA]</scope>
    <source>
        <strain evidence="2">DSM 2262</strain>
    </source>
</reference>
<gene>
    <name evidence="2" type="ORF">D187_002351</name>
</gene>
<accession>S9P731</accession>
<proteinExistence type="predicted"/>
<keyword evidence="3" id="KW-1185">Reference proteome</keyword>
<sequence length="64" mass="6738">MVRRQGTAAHDVPSRKRGLDGGDSNSPGAAAMAVAPDRLPGGRPPLLSPGAREVHSHRLPIRHE</sequence>
<evidence type="ECO:0000313" key="2">
    <source>
        <dbReference type="EMBL" id="EPX60265.1"/>
    </source>
</evidence>
<dbReference type="EMBL" id="ANAH02000014">
    <property type="protein sequence ID" value="EPX60265.1"/>
    <property type="molecule type" value="Genomic_DNA"/>
</dbReference>
<dbReference type="Proteomes" id="UP000011682">
    <property type="component" value="Unassembled WGS sequence"/>
</dbReference>
<organism evidence="2 3">
    <name type="scientific">Cystobacter fuscus (strain ATCC 25194 / DSM 2262 / NBRC 100088 / M29)</name>
    <dbReference type="NCBI Taxonomy" id="1242864"/>
    <lineage>
        <taxon>Bacteria</taxon>
        <taxon>Pseudomonadati</taxon>
        <taxon>Myxococcota</taxon>
        <taxon>Myxococcia</taxon>
        <taxon>Myxococcales</taxon>
        <taxon>Cystobacterineae</taxon>
        <taxon>Archangiaceae</taxon>
        <taxon>Cystobacter</taxon>
    </lineage>
</organism>
<feature type="region of interest" description="Disordered" evidence="1">
    <location>
        <begin position="1"/>
        <end position="64"/>
    </location>
</feature>
<comment type="caution">
    <text evidence="2">The sequence shown here is derived from an EMBL/GenBank/DDBJ whole genome shotgun (WGS) entry which is preliminary data.</text>
</comment>
<feature type="compositionally biased region" description="Basic and acidic residues" evidence="1">
    <location>
        <begin position="52"/>
        <end position="64"/>
    </location>
</feature>